<keyword evidence="1" id="KW-0472">Membrane</keyword>
<evidence type="ECO:0000313" key="3">
    <source>
        <dbReference type="Proteomes" id="UP001589818"/>
    </source>
</evidence>
<keyword evidence="1" id="KW-1133">Transmembrane helix</keyword>
<accession>A0ABV6JEI3</accession>
<evidence type="ECO:0000313" key="2">
    <source>
        <dbReference type="EMBL" id="MFC0394326.1"/>
    </source>
</evidence>
<protein>
    <submittedName>
        <fullName evidence="2">Uncharacterized protein</fullName>
    </submittedName>
</protein>
<keyword evidence="3" id="KW-1185">Reference proteome</keyword>
<organism evidence="2 3">
    <name type="scientific">Paenibacillus mendelii</name>
    <dbReference type="NCBI Taxonomy" id="206163"/>
    <lineage>
        <taxon>Bacteria</taxon>
        <taxon>Bacillati</taxon>
        <taxon>Bacillota</taxon>
        <taxon>Bacilli</taxon>
        <taxon>Bacillales</taxon>
        <taxon>Paenibacillaceae</taxon>
        <taxon>Paenibacillus</taxon>
    </lineage>
</organism>
<evidence type="ECO:0000256" key="1">
    <source>
        <dbReference type="SAM" id="Phobius"/>
    </source>
</evidence>
<dbReference type="Proteomes" id="UP001589818">
    <property type="component" value="Unassembled WGS sequence"/>
</dbReference>
<feature type="transmembrane region" description="Helical" evidence="1">
    <location>
        <begin position="12"/>
        <end position="31"/>
    </location>
</feature>
<gene>
    <name evidence="2" type="ORF">ACFFJ8_23550</name>
</gene>
<dbReference type="EMBL" id="JBHLVF010000041">
    <property type="protein sequence ID" value="MFC0394326.1"/>
    <property type="molecule type" value="Genomic_DNA"/>
</dbReference>
<feature type="transmembrane region" description="Helical" evidence="1">
    <location>
        <begin position="37"/>
        <end position="58"/>
    </location>
</feature>
<proteinExistence type="predicted"/>
<reference evidence="2 3" key="1">
    <citation type="submission" date="2024-09" db="EMBL/GenBank/DDBJ databases">
        <authorList>
            <person name="Sun Q."/>
            <person name="Mori K."/>
        </authorList>
    </citation>
    <scope>NUCLEOTIDE SEQUENCE [LARGE SCALE GENOMIC DNA]</scope>
    <source>
        <strain evidence="2 3">CCM 4839</strain>
    </source>
</reference>
<sequence>MLNLFRKDFIALKSSLWTIIDYLAVFSVAFIPKSEMSLYFVGIYTAFGSIILATMIDIKNNNHNFNF</sequence>
<keyword evidence="1" id="KW-0812">Transmembrane</keyword>
<dbReference type="RefSeq" id="WP_256554986.1">
    <property type="nucleotide sequence ID" value="NZ_JANHOF010000001.1"/>
</dbReference>
<comment type="caution">
    <text evidence="2">The sequence shown here is derived from an EMBL/GenBank/DDBJ whole genome shotgun (WGS) entry which is preliminary data.</text>
</comment>
<name>A0ABV6JEI3_9BACL</name>